<evidence type="ECO:0000256" key="1">
    <source>
        <dbReference type="ARBA" id="ARBA00004651"/>
    </source>
</evidence>
<dbReference type="KEGG" id="sgp:SpiGrapes_1123"/>
<evidence type="ECO:0000256" key="2">
    <source>
        <dbReference type="ARBA" id="ARBA00022448"/>
    </source>
</evidence>
<dbReference type="GO" id="GO:0015293">
    <property type="term" value="F:symporter activity"/>
    <property type="evidence" value="ECO:0007669"/>
    <property type="project" value="UniProtKB-KW"/>
</dbReference>
<comment type="subcellular location">
    <subcellularLocation>
        <location evidence="1">Cell membrane</location>
        <topology evidence="1">Multi-pass membrane protein</topology>
    </subcellularLocation>
</comment>
<feature type="transmembrane region" description="Helical" evidence="7">
    <location>
        <begin position="154"/>
        <end position="173"/>
    </location>
</feature>
<dbReference type="PRINTS" id="PR00173">
    <property type="entry name" value="EDTRNSPORT"/>
</dbReference>
<dbReference type="SUPFAM" id="SSF118215">
    <property type="entry name" value="Proton glutamate symport protein"/>
    <property type="match status" value="1"/>
</dbReference>
<evidence type="ECO:0000313" key="9">
    <source>
        <dbReference type="Proteomes" id="UP000005632"/>
    </source>
</evidence>
<dbReference type="AlphaFoldDB" id="G8QS82"/>
<dbReference type="Pfam" id="PF00375">
    <property type="entry name" value="SDF"/>
    <property type="match status" value="1"/>
</dbReference>
<feature type="transmembrane region" description="Helical" evidence="7">
    <location>
        <begin position="89"/>
        <end position="110"/>
    </location>
</feature>
<gene>
    <name evidence="8" type="ordered locus">SpiGrapes_1123</name>
</gene>
<proteinExistence type="predicted"/>
<dbReference type="PANTHER" id="PTHR42865:SF7">
    <property type="entry name" value="PROTON_GLUTAMATE-ASPARTATE SYMPORTER"/>
    <property type="match status" value="1"/>
</dbReference>
<feature type="transmembrane region" description="Helical" evidence="7">
    <location>
        <begin position="344"/>
        <end position="370"/>
    </location>
</feature>
<dbReference type="PANTHER" id="PTHR42865">
    <property type="entry name" value="PROTON/GLUTAMATE-ASPARTATE SYMPORTER"/>
    <property type="match status" value="1"/>
</dbReference>
<dbReference type="EMBL" id="CP003155">
    <property type="protein sequence ID" value="AEV28943.1"/>
    <property type="molecule type" value="Genomic_DNA"/>
</dbReference>
<feature type="transmembrane region" description="Helical" evidence="7">
    <location>
        <begin position="376"/>
        <end position="398"/>
    </location>
</feature>
<evidence type="ECO:0000256" key="7">
    <source>
        <dbReference type="SAM" id="Phobius"/>
    </source>
</evidence>
<name>G8QS82_SPHPG</name>
<keyword evidence="3" id="KW-1003">Cell membrane</keyword>
<keyword evidence="5 7" id="KW-1133">Transmembrane helix</keyword>
<dbReference type="RefSeq" id="WP_014269792.1">
    <property type="nucleotide sequence ID" value="NC_016633.1"/>
</dbReference>
<keyword evidence="4 7" id="KW-0812">Transmembrane</keyword>
<feature type="transmembrane region" description="Helical" evidence="7">
    <location>
        <begin position="59"/>
        <end position="77"/>
    </location>
</feature>
<feature type="transmembrane region" description="Helical" evidence="7">
    <location>
        <begin position="204"/>
        <end position="221"/>
    </location>
</feature>
<dbReference type="GO" id="GO:0005886">
    <property type="term" value="C:plasma membrane"/>
    <property type="evidence" value="ECO:0007669"/>
    <property type="project" value="UniProtKB-SubCell"/>
</dbReference>
<dbReference type="eggNOG" id="COG1301">
    <property type="taxonomic scope" value="Bacteria"/>
</dbReference>
<dbReference type="HOGENOM" id="CLU_019375_7_1_12"/>
<feature type="transmembrane region" description="Helical" evidence="7">
    <location>
        <begin position="233"/>
        <end position="256"/>
    </location>
</feature>
<evidence type="ECO:0000256" key="4">
    <source>
        <dbReference type="ARBA" id="ARBA00022692"/>
    </source>
</evidence>
<feature type="transmembrane region" description="Helical" evidence="7">
    <location>
        <begin position="21"/>
        <end position="39"/>
    </location>
</feature>
<dbReference type="InterPro" id="IPR001991">
    <property type="entry name" value="Na-dicarboxylate_symporter"/>
</dbReference>
<reference evidence="8 9" key="1">
    <citation type="submission" date="2011-11" db="EMBL/GenBank/DDBJ databases">
        <title>Complete sequence of Spirochaeta sp. grapes.</title>
        <authorList>
            <consortium name="US DOE Joint Genome Institute"/>
            <person name="Lucas S."/>
            <person name="Han J."/>
            <person name="Lapidus A."/>
            <person name="Cheng J.-F."/>
            <person name="Goodwin L."/>
            <person name="Pitluck S."/>
            <person name="Peters L."/>
            <person name="Ovchinnikova G."/>
            <person name="Munk A.C."/>
            <person name="Detter J.C."/>
            <person name="Han C."/>
            <person name="Tapia R."/>
            <person name="Land M."/>
            <person name="Hauser L."/>
            <person name="Kyrpides N."/>
            <person name="Ivanova N."/>
            <person name="Pagani I."/>
            <person name="Ritalahtilisa K."/>
            <person name="Loeffler F."/>
            <person name="Woyke T."/>
        </authorList>
    </citation>
    <scope>NUCLEOTIDE SEQUENCE [LARGE SCALE GENOMIC DNA]</scope>
    <source>
        <strain evidence="9">ATCC BAA-1885 / DSM 22778 / Grapes</strain>
    </source>
</reference>
<evidence type="ECO:0000313" key="8">
    <source>
        <dbReference type="EMBL" id="AEV28943.1"/>
    </source>
</evidence>
<evidence type="ECO:0000256" key="5">
    <source>
        <dbReference type="ARBA" id="ARBA00022989"/>
    </source>
</evidence>
<sequence length="433" mass="45659">MEKEMKKKVKGPLGWYFNFNLLYRILIGLVLGAVLGLIFKEKILWVSPFGALFVRLLKMIMMPIILSTIIVGASSVSPANLGKTGIRIILLYLATSAFAVSIGLLMGAIFRPSADLASLSVDAAIKTATAVPLSTTLINIVPTSYAQAVVNENVLPVIFFSLLFGIGISYLRVSTDARSKKLGNAVFDFFDGVSTIMMKMISGIMEYAPIGVIALVAEVFAKNGSKVVGSLGIVTLATFLGYAIHICIIYLGLLALNKLSIKTFFHEAKNPFITGFVTRSSNGTLPITIKAAENLGVQKDIYSFSLPLGATINMDGTAIYQGVCATFIALSATGQGFTLAQMGLIIVTATLASIGTAGVPGAGAIMLLMVLDAVGLPVVAGTPIAGAYAMILGIDAILDMGRTALNVTGDLTCTTVTAKMLKELDMTCWNNKA</sequence>
<dbReference type="InterPro" id="IPR036458">
    <property type="entry name" value="Na:dicarbo_symporter_sf"/>
</dbReference>
<accession>G8QS82</accession>
<evidence type="ECO:0000256" key="3">
    <source>
        <dbReference type="ARBA" id="ARBA00022475"/>
    </source>
</evidence>
<organism evidence="8 9">
    <name type="scientific">Sphaerochaeta pleomorpha (strain ATCC BAA-1885 / DSM 22778 / Grapes)</name>
    <dbReference type="NCBI Taxonomy" id="158190"/>
    <lineage>
        <taxon>Bacteria</taxon>
        <taxon>Pseudomonadati</taxon>
        <taxon>Spirochaetota</taxon>
        <taxon>Spirochaetia</taxon>
        <taxon>Spirochaetales</taxon>
        <taxon>Sphaerochaetaceae</taxon>
        <taxon>Sphaerochaeta</taxon>
    </lineage>
</organism>
<keyword evidence="6 7" id="KW-0472">Membrane</keyword>
<protein>
    <submittedName>
        <fullName evidence="8">Na+/H+ dicarboxylate symporter</fullName>
    </submittedName>
</protein>
<evidence type="ECO:0000256" key="6">
    <source>
        <dbReference type="ARBA" id="ARBA00023136"/>
    </source>
</evidence>
<dbReference type="Gene3D" id="1.10.3860.10">
    <property type="entry name" value="Sodium:dicarboxylate symporter"/>
    <property type="match status" value="1"/>
</dbReference>
<keyword evidence="2" id="KW-0813">Transport</keyword>
<dbReference type="STRING" id="158190.SpiGrapes_1123"/>
<dbReference type="Proteomes" id="UP000005632">
    <property type="component" value="Chromosome"/>
</dbReference>
<keyword evidence="9" id="KW-1185">Reference proteome</keyword>
<dbReference type="OrthoDB" id="9768885at2"/>